<accession>A0A8S5LEG5</accession>
<proteinExistence type="predicted"/>
<name>A0A8S5LEG5_9CAUD</name>
<organism evidence="1">
    <name type="scientific">Podoviridae sp. ct4s49</name>
    <dbReference type="NCBI Taxonomy" id="2823555"/>
    <lineage>
        <taxon>Viruses</taxon>
        <taxon>Duplodnaviria</taxon>
        <taxon>Heunggongvirae</taxon>
        <taxon>Uroviricota</taxon>
        <taxon>Caudoviricetes</taxon>
    </lineage>
</organism>
<sequence>MIRISATQLEAFRRWLDNEDATIEEMVAYLEKKVQPNEAMLAGSAFHKILEDYEDMTLAFVERDGFKFDFTEIETEIHIPKIKEFKFEIIKNVNGEAVTFVGVVDAMESNCVFDHKLTAYIDAENYSDSMQWRCYLLWLGVSKFTYNLFQKYTPSAEPDKCIIKSVTQISFYRYPGMEDDVISLTIQLIEFIKENAPHLITNS</sequence>
<dbReference type="Gene3D" id="3.90.320.10">
    <property type="match status" value="1"/>
</dbReference>
<dbReference type="InterPro" id="IPR011604">
    <property type="entry name" value="PDDEXK-like_dom_sf"/>
</dbReference>
<evidence type="ECO:0000313" key="1">
    <source>
        <dbReference type="EMBL" id="DAD68327.1"/>
    </source>
</evidence>
<reference evidence="1" key="1">
    <citation type="journal article" date="2021" name="Proc. Natl. Acad. Sci. U.S.A.">
        <title>A Catalog of Tens of Thousands of Viruses from Human Metagenomes Reveals Hidden Associations with Chronic Diseases.</title>
        <authorList>
            <person name="Tisza M.J."/>
            <person name="Buck C.B."/>
        </authorList>
    </citation>
    <scope>NUCLEOTIDE SEQUENCE</scope>
    <source>
        <strain evidence="1">Ct4s49</strain>
    </source>
</reference>
<protein>
    <submittedName>
        <fullName evidence="1">Uncharacterized protein</fullName>
    </submittedName>
</protein>
<dbReference type="EMBL" id="BK014699">
    <property type="protein sequence ID" value="DAD68327.1"/>
    <property type="molecule type" value="Genomic_DNA"/>
</dbReference>